<evidence type="ECO:0000259" key="3">
    <source>
        <dbReference type="Pfam" id="PF25137"/>
    </source>
</evidence>
<dbReference type="RefSeq" id="WP_074641376.1">
    <property type="nucleotide sequence ID" value="NZ_AP025286.1"/>
</dbReference>
<proteinExistence type="predicted"/>
<dbReference type="InterPro" id="IPR039697">
    <property type="entry name" value="Alcohol_dehydrogenase_Fe"/>
</dbReference>
<dbReference type="Gene3D" id="3.40.50.1970">
    <property type="match status" value="1"/>
</dbReference>
<evidence type="ECO:0000313" key="4">
    <source>
        <dbReference type="EMBL" id="SEQ03768.1"/>
    </source>
</evidence>
<dbReference type="InterPro" id="IPR001670">
    <property type="entry name" value="ADH_Fe/GldA"/>
</dbReference>
<dbReference type="EMBL" id="FOFU01000002">
    <property type="protein sequence ID" value="SEQ03768.1"/>
    <property type="molecule type" value="Genomic_DNA"/>
</dbReference>
<keyword evidence="1" id="KW-0560">Oxidoreductase</keyword>
<accession>A0A1H9CT57</accession>
<gene>
    <name evidence="4" type="ORF">SAMN04487977_102279</name>
</gene>
<keyword evidence="5" id="KW-1185">Reference proteome</keyword>
<name>A0A1H9CT57_9SPIR</name>
<dbReference type="eggNOG" id="COG1454">
    <property type="taxonomic scope" value="Bacteria"/>
</dbReference>
<dbReference type="Gene3D" id="1.20.1090.10">
    <property type="entry name" value="Dehydroquinate synthase-like - alpha domain"/>
    <property type="match status" value="1"/>
</dbReference>
<dbReference type="GO" id="GO:0004022">
    <property type="term" value="F:alcohol dehydrogenase (NAD+) activity"/>
    <property type="evidence" value="ECO:0007669"/>
    <property type="project" value="TreeGrafter"/>
</dbReference>
<reference evidence="4 5" key="1">
    <citation type="submission" date="2016-10" db="EMBL/GenBank/DDBJ databases">
        <authorList>
            <person name="de Groot N.N."/>
        </authorList>
    </citation>
    <scope>NUCLEOTIDE SEQUENCE [LARGE SCALE GENOMIC DNA]</scope>
    <source>
        <strain evidence="4 5">B25</strain>
    </source>
</reference>
<evidence type="ECO:0000256" key="1">
    <source>
        <dbReference type="ARBA" id="ARBA00023002"/>
    </source>
</evidence>
<dbReference type="GO" id="GO:0046872">
    <property type="term" value="F:metal ion binding"/>
    <property type="evidence" value="ECO:0007669"/>
    <property type="project" value="InterPro"/>
</dbReference>
<dbReference type="OrthoDB" id="355310at2"/>
<feature type="domain" description="Alcohol dehydrogenase iron-type/glycerol dehydrogenase GldA" evidence="2">
    <location>
        <begin position="10"/>
        <end position="176"/>
    </location>
</feature>
<evidence type="ECO:0000259" key="2">
    <source>
        <dbReference type="Pfam" id="PF00465"/>
    </source>
</evidence>
<sequence length="382" mass="41959">MADLAFRINPNIILGPYTISRLGAQVHEWGSRYMVIMDPMLNEAQLAGQIMQSLIDRKIESFVFAELAEGPTTQVISRALGLAKEGHVHGIIAIGGEKAIQVGRAVAAYYNEVHDFYNFVDGALPTANAIPCICIPTTYRSPFMFTQDIPIVDSRSHQLKFLRVQGGVCKLVLTDPNLMLTLTDNQKSTLSIDLISIAVEAYLSQKANFFSDMFIEKGLEILSYALDGSPTLDITTPAEVLLAQAGCLISLGAAASSVGIGTLLSLSIYSRYHKSKSLISSILLPFQLEDVTKFKLAKVEKLAHIIRACPEEASGEDAAKQFIEYVRQKIAKSALPTRLKDLNLTIEQLSLPVEDIKAVNLMNNLPRSMTTDDLFDFVKLAY</sequence>
<dbReference type="InterPro" id="IPR056798">
    <property type="entry name" value="ADH_Fe_C"/>
</dbReference>
<dbReference type="Proteomes" id="UP000182360">
    <property type="component" value="Unassembled WGS sequence"/>
</dbReference>
<dbReference type="Pfam" id="PF00465">
    <property type="entry name" value="Fe-ADH"/>
    <property type="match status" value="1"/>
</dbReference>
<dbReference type="STRING" id="163.SAMN04487775_101341"/>
<dbReference type="PANTHER" id="PTHR11496">
    <property type="entry name" value="ALCOHOL DEHYDROGENASE"/>
    <property type="match status" value="1"/>
</dbReference>
<dbReference type="SUPFAM" id="SSF56796">
    <property type="entry name" value="Dehydroquinate synthase-like"/>
    <property type="match status" value="1"/>
</dbReference>
<dbReference type="PANTHER" id="PTHR11496:SF103">
    <property type="entry name" value="DEHYDROGENASE, PUTATIVE-RELATED"/>
    <property type="match status" value="1"/>
</dbReference>
<dbReference type="CDD" id="cd14864">
    <property type="entry name" value="Fe-ADH-like"/>
    <property type="match status" value="1"/>
</dbReference>
<protein>
    <submittedName>
        <fullName evidence="4">Alcohol dehydrogenase, class IV</fullName>
    </submittedName>
</protein>
<dbReference type="AlphaFoldDB" id="A0A1H9CT57"/>
<feature type="domain" description="Fe-containing alcohol dehydrogenase-like C-terminal" evidence="3">
    <location>
        <begin position="191"/>
        <end position="380"/>
    </location>
</feature>
<dbReference type="Pfam" id="PF25137">
    <property type="entry name" value="ADH_Fe_C"/>
    <property type="match status" value="1"/>
</dbReference>
<evidence type="ECO:0000313" key="5">
    <source>
        <dbReference type="Proteomes" id="UP000182360"/>
    </source>
</evidence>
<organism evidence="4 5">
    <name type="scientific">Treponema bryantii</name>
    <dbReference type="NCBI Taxonomy" id="163"/>
    <lineage>
        <taxon>Bacteria</taxon>
        <taxon>Pseudomonadati</taxon>
        <taxon>Spirochaetota</taxon>
        <taxon>Spirochaetia</taxon>
        <taxon>Spirochaetales</taxon>
        <taxon>Treponemataceae</taxon>
        <taxon>Treponema</taxon>
    </lineage>
</organism>